<accession>A0ABR0GV72</accession>
<sequence length="77" mass="8623">MKDRASDPLKVDPLKAISLSSPTRIRHQTASFKLLTKPQCSSTKKHTNVKHSTRIYVEGGSVHPKPRCVRRDGCLLN</sequence>
<organism evidence="1 2">
    <name type="scientific">Podospora pseudocomata</name>
    <dbReference type="NCBI Taxonomy" id="2093779"/>
    <lineage>
        <taxon>Eukaryota</taxon>
        <taxon>Fungi</taxon>
        <taxon>Dikarya</taxon>
        <taxon>Ascomycota</taxon>
        <taxon>Pezizomycotina</taxon>
        <taxon>Sordariomycetes</taxon>
        <taxon>Sordariomycetidae</taxon>
        <taxon>Sordariales</taxon>
        <taxon>Podosporaceae</taxon>
        <taxon>Podospora</taxon>
    </lineage>
</organism>
<name>A0ABR0GV72_9PEZI</name>
<proteinExistence type="predicted"/>
<comment type="caution">
    <text evidence="1">The sequence shown here is derived from an EMBL/GenBank/DDBJ whole genome shotgun (WGS) entry which is preliminary data.</text>
</comment>
<keyword evidence="2" id="KW-1185">Reference proteome</keyword>
<gene>
    <name evidence="1" type="ORF">QC762_110650</name>
</gene>
<dbReference type="GeneID" id="87905394"/>
<reference evidence="1 2" key="1">
    <citation type="journal article" date="2023" name="bioRxiv">
        <title>High-quality genome assemblies of four members of thePodospora anserinaspecies complex.</title>
        <authorList>
            <person name="Ament-Velasquez S.L."/>
            <person name="Vogan A.A."/>
            <person name="Wallerman O."/>
            <person name="Hartmann F."/>
            <person name="Gautier V."/>
            <person name="Silar P."/>
            <person name="Giraud T."/>
            <person name="Johannesson H."/>
        </authorList>
    </citation>
    <scope>NUCLEOTIDE SEQUENCE [LARGE SCALE GENOMIC DNA]</scope>
    <source>
        <strain evidence="1 2">CBS 415.72m</strain>
    </source>
</reference>
<dbReference type="Proteomes" id="UP001323405">
    <property type="component" value="Unassembled WGS sequence"/>
</dbReference>
<dbReference type="EMBL" id="JAFFHA010000001">
    <property type="protein sequence ID" value="KAK4659484.1"/>
    <property type="molecule type" value="Genomic_DNA"/>
</dbReference>
<protein>
    <submittedName>
        <fullName evidence="1">Uncharacterized protein</fullName>
    </submittedName>
</protein>
<evidence type="ECO:0000313" key="2">
    <source>
        <dbReference type="Proteomes" id="UP001323405"/>
    </source>
</evidence>
<dbReference type="RefSeq" id="XP_062748455.1">
    <property type="nucleotide sequence ID" value="XM_062885487.1"/>
</dbReference>
<evidence type="ECO:0000313" key="1">
    <source>
        <dbReference type="EMBL" id="KAK4659484.1"/>
    </source>
</evidence>